<evidence type="ECO:0000313" key="2">
    <source>
        <dbReference type="Proteomes" id="UP000281553"/>
    </source>
</evidence>
<dbReference type="OrthoDB" id="6254513at2759"/>
<protein>
    <submittedName>
        <fullName evidence="1">Uncharacterized protein</fullName>
    </submittedName>
</protein>
<name>A0A3P7Q2F8_DIBLA</name>
<gene>
    <name evidence="1" type="ORF">DILT_LOCUS19803</name>
</gene>
<dbReference type="EMBL" id="UYRU01121890">
    <property type="protein sequence ID" value="VDN49521.1"/>
    <property type="molecule type" value="Genomic_DNA"/>
</dbReference>
<dbReference type="Proteomes" id="UP000281553">
    <property type="component" value="Unassembled WGS sequence"/>
</dbReference>
<proteinExistence type="predicted"/>
<dbReference type="AlphaFoldDB" id="A0A3P7Q2F8"/>
<organism evidence="1 2">
    <name type="scientific">Dibothriocephalus latus</name>
    <name type="common">Fish tapeworm</name>
    <name type="synonym">Diphyllobothrium latum</name>
    <dbReference type="NCBI Taxonomy" id="60516"/>
    <lineage>
        <taxon>Eukaryota</taxon>
        <taxon>Metazoa</taxon>
        <taxon>Spiralia</taxon>
        <taxon>Lophotrochozoa</taxon>
        <taxon>Platyhelminthes</taxon>
        <taxon>Cestoda</taxon>
        <taxon>Eucestoda</taxon>
        <taxon>Diphyllobothriidea</taxon>
        <taxon>Diphyllobothriidae</taxon>
        <taxon>Dibothriocephalus</taxon>
    </lineage>
</organism>
<sequence>MAKPKLVGVNPACSAACGTLCELEKVVIGWHNSPSPGAAAAKNDTLEDGSAMLM</sequence>
<keyword evidence="2" id="KW-1185">Reference proteome</keyword>
<evidence type="ECO:0000313" key="1">
    <source>
        <dbReference type="EMBL" id="VDN49521.1"/>
    </source>
</evidence>
<reference evidence="1 2" key="1">
    <citation type="submission" date="2018-11" db="EMBL/GenBank/DDBJ databases">
        <authorList>
            <consortium name="Pathogen Informatics"/>
        </authorList>
    </citation>
    <scope>NUCLEOTIDE SEQUENCE [LARGE SCALE GENOMIC DNA]</scope>
</reference>
<accession>A0A3P7Q2F8</accession>